<keyword evidence="1" id="KW-0862">Zinc</keyword>
<dbReference type="GO" id="GO:0006417">
    <property type="term" value="P:regulation of translation"/>
    <property type="evidence" value="ECO:0007669"/>
    <property type="project" value="UniProtKB-UniRule"/>
</dbReference>
<name>A0A4W5LL52_9TELE</name>
<accession>A0A4W5LL52</accession>
<evidence type="ECO:0000256" key="1">
    <source>
        <dbReference type="PROSITE-ProRule" id="PRU00855"/>
    </source>
</evidence>
<protein>
    <recommendedName>
        <fullName evidence="2">Nanos-type domain-containing protein</fullName>
    </recommendedName>
</protein>
<dbReference type="GeneTree" id="ENSGT00990000210909"/>
<keyword evidence="1" id="KW-0479">Metal-binding</keyword>
<evidence type="ECO:0000313" key="3">
    <source>
        <dbReference type="Ensembl" id="ENSHHUP00000026617.1"/>
    </source>
</evidence>
<feature type="domain" description="Nanos-type" evidence="2">
    <location>
        <begin position="64"/>
        <end position="119"/>
    </location>
</feature>
<dbReference type="GO" id="GO:0003723">
    <property type="term" value="F:RNA binding"/>
    <property type="evidence" value="ECO:0007669"/>
    <property type="project" value="UniProtKB-UniRule"/>
</dbReference>
<dbReference type="AlphaFoldDB" id="A0A4W5LL52"/>
<dbReference type="STRING" id="62062.ENSHHUP00000026617"/>
<keyword evidence="1" id="KW-0863">Zinc-finger</keyword>
<reference evidence="4" key="1">
    <citation type="submission" date="2018-06" db="EMBL/GenBank/DDBJ databases">
        <title>Genome assembly of Danube salmon.</title>
        <authorList>
            <person name="Macqueen D.J."/>
            <person name="Gundappa M.K."/>
        </authorList>
    </citation>
    <scope>NUCLEOTIDE SEQUENCE [LARGE SCALE GENOMIC DNA]</scope>
</reference>
<keyword evidence="1" id="KW-0810">Translation regulation</keyword>
<dbReference type="Ensembl" id="ENSHHUT00000027667.1">
    <property type="protein sequence ID" value="ENSHHUP00000026617.1"/>
    <property type="gene ID" value="ENSHHUG00000016863.1"/>
</dbReference>
<dbReference type="InterPro" id="IPR038129">
    <property type="entry name" value="Nanos_sf"/>
</dbReference>
<evidence type="ECO:0000259" key="2">
    <source>
        <dbReference type="PROSITE" id="PS51522"/>
    </source>
</evidence>
<dbReference type="Pfam" id="PF05741">
    <property type="entry name" value="zf-nanos"/>
    <property type="match status" value="1"/>
</dbReference>
<keyword evidence="4" id="KW-1185">Reference proteome</keyword>
<dbReference type="PROSITE" id="PS51522">
    <property type="entry name" value="ZF_NANOS"/>
    <property type="match status" value="1"/>
</dbReference>
<reference evidence="3" key="2">
    <citation type="submission" date="2025-08" db="UniProtKB">
        <authorList>
            <consortium name="Ensembl"/>
        </authorList>
    </citation>
    <scope>IDENTIFICATION</scope>
</reference>
<dbReference type="GO" id="GO:0008270">
    <property type="term" value="F:zinc ion binding"/>
    <property type="evidence" value="ECO:0007669"/>
    <property type="project" value="UniProtKB-KW"/>
</dbReference>
<sequence length="161" mass="17889">HTFSLTPKISFMGIMTQTVVLYKNLGRLLDQLCDVGGQTETTRPVAQHRFRLNSKSHSLNSGDYSSICTQNGETAEIYRSHKLKSKDGKIICPILRSYISPGTALTRVATANRATENRLTVNKNVAYVHYASSFKLENTAISTTPVNDRCIKIEHTAMQSP</sequence>
<proteinExistence type="inferred from homology"/>
<dbReference type="InterPro" id="IPR024161">
    <property type="entry name" value="Znf_nanos-typ"/>
</dbReference>
<reference evidence="3" key="3">
    <citation type="submission" date="2025-09" db="UniProtKB">
        <authorList>
            <consortium name="Ensembl"/>
        </authorList>
    </citation>
    <scope>IDENTIFICATION</scope>
</reference>
<organism evidence="3 4">
    <name type="scientific">Hucho hucho</name>
    <name type="common">huchen</name>
    <dbReference type="NCBI Taxonomy" id="62062"/>
    <lineage>
        <taxon>Eukaryota</taxon>
        <taxon>Metazoa</taxon>
        <taxon>Chordata</taxon>
        <taxon>Craniata</taxon>
        <taxon>Vertebrata</taxon>
        <taxon>Euteleostomi</taxon>
        <taxon>Actinopterygii</taxon>
        <taxon>Neopterygii</taxon>
        <taxon>Teleostei</taxon>
        <taxon>Protacanthopterygii</taxon>
        <taxon>Salmoniformes</taxon>
        <taxon>Salmonidae</taxon>
        <taxon>Salmoninae</taxon>
        <taxon>Hucho</taxon>
    </lineage>
</organism>
<evidence type="ECO:0000313" key="4">
    <source>
        <dbReference type="Proteomes" id="UP000314982"/>
    </source>
</evidence>
<dbReference type="Gene3D" id="4.10.60.30">
    <property type="entry name" value="Nanos, RNA-binding domain"/>
    <property type="match status" value="1"/>
</dbReference>
<dbReference type="Proteomes" id="UP000314982">
    <property type="component" value="Unassembled WGS sequence"/>
</dbReference>
<comment type="similarity">
    <text evidence="1">Belongs to the nanos family.</text>
</comment>
<keyword evidence="1" id="KW-0694">RNA-binding</keyword>